<proteinExistence type="predicted"/>
<sequence length="81" mass="9191">MACTIPAIVLKVIDKSRITITFSLVFCSMSLTSHLFQLRVKRLAQTVGEHVEAEHQQRQYHNGGDDLVRVRGKAVKRITDQ</sequence>
<evidence type="ECO:0000313" key="1">
    <source>
        <dbReference type="EMBL" id="MPN34668.1"/>
    </source>
</evidence>
<accession>A0A645H6R0</accession>
<name>A0A645H6R0_9ZZZZ</name>
<protein>
    <submittedName>
        <fullName evidence="1">Uncharacterized protein</fullName>
    </submittedName>
</protein>
<dbReference type="EMBL" id="VSSQ01087825">
    <property type="protein sequence ID" value="MPN34668.1"/>
    <property type="molecule type" value="Genomic_DNA"/>
</dbReference>
<dbReference type="AlphaFoldDB" id="A0A645H6R0"/>
<gene>
    <name evidence="1" type="ORF">SDC9_182162</name>
</gene>
<comment type="caution">
    <text evidence="1">The sequence shown here is derived from an EMBL/GenBank/DDBJ whole genome shotgun (WGS) entry which is preliminary data.</text>
</comment>
<organism evidence="1">
    <name type="scientific">bioreactor metagenome</name>
    <dbReference type="NCBI Taxonomy" id="1076179"/>
    <lineage>
        <taxon>unclassified sequences</taxon>
        <taxon>metagenomes</taxon>
        <taxon>ecological metagenomes</taxon>
    </lineage>
</organism>
<reference evidence="1" key="1">
    <citation type="submission" date="2019-08" db="EMBL/GenBank/DDBJ databases">
        <authorList>
            <person name="Kucharzyk K."/>
            <person name="Murdoch R.W."/>
            <person name="Higgins S."/>
            <person name="Loffler F."/>
        </authorList>
    </citation>
    <scope>NUCLEOTIDE SEQUENCE</scope>
</reference>